<gene>
    <name evidence="2" type="primary">Acey_s0085.g1824</name>
    <name evidence="2" type="synonym">Acey-pqn-26</name>
    <name evidence="2" type="ORF">Y032_0085g1824</name>
</gene>
<feature type="compositionally biased region" description="Low complexity" evidence="1">
    <location>
        <begin position="193"/>
        <end position="204"/>
    </location>
</feature>
<feature type="compositionally biased region" description="Polar residues" evidence="1">
    <location>
        <begin position="12"/>
        <end position="40"/>
    </location>
</feature>
<feature type="compositionally biased region" description="Low complexity" evidence="1">
    <location>
        <begin position="171"/>
        <end position="186"/>
    </location>
</feature>
<dbReference type="AlphaFoldDB" id="A0A016TP87"/>
<sequence>MVKHLRKAMRSVQGQRCTSQAWPSPSWSAQSTPQTYSYDPASSQSHVSYHSYSSQPGVSYQQPFTFDFSQFYPQQAAATATASAYASSAAQFAQQFAHQIATAPPVNAQVDQQNLEKYSQYLDILRNAYGIQLPGELSQKPQPQPEYQLSSYPTATATTYQAGASPYASAVQPSQPVAPSVAPSVQTYTSATSPPQSHSQYQVYQPQSSVYGAQQQLTYQNVARPVQPVSGYAQVSYPDSHTYTQTQQHVPQVQVQQQQVVNYATATTRPTYNTLPPAPTPSPTPRPHSYETAAQPNYGLSHGVSHPQYPPQTVQTGQYPGPLPPQPSQPAPAQPSYPVQPTLRPQPPPQAGDPYAQQGERYPPTYQNAAFSTYNGQSPSPKPQVYTYSGPGHAVKPTYSTNIASQYVSSAEHTGIDANSVAEPETVGSVYGGGNPPEPAVYTVQTAPPQTRPPTFPPTRPPPTTRTTTPRPATTRPRPTAPPTAPPTKPTTSTKAPEMAVSAQALTQQIRRLPAVLYLDSRVEGSAELETMLRDTYGLPLVAFYVDKLGRPQLAQKHLHQLTAHKGLPYLFICGTFIGSEQHIQNYHKNGQIPQLVEYVCGDERKKKKTKKTSS</sequence>
<feature type="region of interest" description="Disordered" evidence="1">
    <location>
        <begin position="9"/>
        <end position="40"/>
    </location>
</feature>
<dbReference type="OrthoDB" id="418495at2759"/>
<feature type="region of interest" description="Disordered" evidence="1">
    <location>
        <begin position="432"/>
        <end position="496"/>
    </location>
</feature>
<feature type="compositionally biased region" description="Pro residues" evidence="1">
    <location>
        <begin position="321"/>
        <end position="335"/>
    </location>
</feature>
<proteinExistence type="predicted"/>
<feature type="compositionally biased region" description="Polar residues" evidence="1">
    <location>
        <begin position="365"/>
        <end position="379"/>
    </location>
</feature>
<evidence type="ECO:0000313" key="3">
    <source>
        <dbReference type="Proteomes" id="UP000024635"/>
    </source>
</evidence>
<reference evidence="3" key="1">
    <citation type="journal article" date="2015" name="Nat. Genet.">
        <title>The genome and transcriptome of the zoonotic hookworm Ancylostoma ceylanicum identify infection-specific gene families.</title>
        <authorList>
            <person name="Schwarz E.M."/>
            <person name="Hu Y."/>
            <person name="Antoshechkin I."/>
            <person name="Miller M.M."/>
            <person name="Sternberg P.W."/>
            <person name="Aroian R.V."/>
        </authorList>
    </citation>
    <scope>NUCLEOTIDE SEQUENCE</scope>
    <source>
        <strain evidence="3">HY135</strain>
    </source>
</reference>
<feature type="compositionally biased region" description="Low complexity" evidence="1">
    <location>
        <begin position="465"/>
        <end position="478"/>
    </location>
</feature>
<evidence type="ECO:0000313" key="2">
    <source>
        <dbReference type="EMBL" id="EYC04844.1"/>
    </source>
</evidence>
<dbReference type="EMBL" id="JARK01001421">
    <property type="protein sequence ID" value="EYC04844.1"/>
    <property type="molecule type" value="Genomic_DNA"/>
</dbReference>
<evidence type="ECO:0000256" key="1">
    <source>
        <dbReference type="SAM" id="MobiDB-lite"/>
    </source>
</evidence>
<accession>A0A016TP87</accession>
<feature type="compositionally biased region" description="Pro residues" evidence="1">
    <location>
        <begin position="276"/>
        <end position="286"/>
    </location>
</feature>
<dbReference type="PROSITE" id="PS51354">
    <property type="entry name" value="GLUTAREDOXIN_2"/>
    <property type="match status" value="1"/>
</dbReference>
<comment type="caution">
    <text evidence="2">The sequence shown here is derived from an EMBL/GenBank/DDBJ whole genome shotgun (WGS) entry which is preliminary data.</text>
</comment>
<feature type="compositionally biased region" description="Pro residues" evidence="1">
    <location>
        <begin position="450"/>
        <end position="464"/>
    </location>
</feature>
<keyword evidence="3" id="KW-1185">Reference proteome</keyword>
<protein>
    <submittedName>
        <fullName evidence="2">Uncharacterized protein</fullName>
    </submittedName>
</protein>
<dbReference type="Gene3D" id="3.40.30.10">
    <property type="entry name" value="Glutaredoxin"/>
    <property type="match status" value="1"/>
</dbReference>
<feature type="compositionally biased region" description="Pro residues" evidence="1">
    <location>
        <begin position="479"/>
        <end position="489"/>
    </location>
</feature>
<organism evidence="2 3">
    <name type="scientific">Ancylostoma ceylanicum</name>
    <dbReference type="NCBI Taxonomy" id="53326"/>
    <lineage>
        <taxon>Eukaryota</taxon>
        <taxon>Metazoa</taxon>
        <taxon>Ecdysozoa</taxon>
        <taxon>Nematoda</taxon>
        <taxon>Chromadorea</taxon>
        <taxon>Rhabditida</taxon>
        <taxon>Rhabditina</taxon>
        <taxon>Rhabditomorpha</taxon>
        <taxon>Strongyloidea</taxon>
        <taxon>Ancylostomatidae</taxon>
        <taxon>Ancylostomatinae</taxon>
        <taxon>Ancylostoma</taxon>
    </lineage>
</organism>
<feature type="region of interest" description="Disordered" evidence="1">
    <location>
        <begin position="171"/>
        <end position="204"/>
    </location>
</feature>
<name>A0A016TP87_9BILA</name>
<feature type="region of interest" description="Disordered" evidence="1">
    <location>
        <begin position="267"/>
        <end position="383"/>
    </location>
</feature>
<dbReference type="STRING" id="53326.A0A016TP87"/>
<dbReference type="Proteomes" id="UP000024635">
    <property type="component" value="Unassembled WGS sequence"/>
</dbReference>